<evidence type="ECO:0000313" key="2">
    <source>
        <dbReference type="Proteomes" id="UP000519897"/>
    </source>
</evidence>
<dbReference type="RefSeq" id="WP_165135549.1">
    <property type="nucleotide sequence ID" value="NZ_CP049250.1"/>
</dbReference>
<gene>
    <name evidence="1" type="ORF">GGQ72_000385</name>
</gene>
<comment type="caution">
    <text evidence="1">The sequence shown here is derived from an EMBL/GenBank/DDBJ whole genome shotgun (WGS) entry which is preliminary data.</text>
</comment>
<reference evidence="1 2" key="1">
    <citation type="submission" date="2020-08" db="EMBL/GenBank/DDBJ databases">
        <title>Genomic Encyclopedia of Type Strains, Phase IV (KMG-IV): sequencing the most valuable type-strain genomes for metagenomic binning, comparative biology and taxonomic classification.</title>
        <authorList>
            <person name="Goeker M."/>
        </authorList>
    </citation>
    <scope>NUCLEOTIDE SEQUENCE [LARGE SCALE GENOMIC DNA]</scope>
    <source>
        <strain evidence="1 2">DSM 29514</strain>
    </source>
</reference>
<dbReference type="AlphaFoldDB" id="A0A7W6LCI1"/>
<name>A0A7W6LCI1_9HYPH</name>
<dbReference type="EMBL" id="JACIEC010000001">
    <property type="protein sequence ID" value="MBB4141886.1"/>
    <property type="molecule type" value="Genomic_DNA"/>
</dbReference>
<dbReference type="Proteomes" id="UP000519897">
    <property type="component" value="Unassembled WGS sequence"/>
</dbReference>
<protein>
    <recommendedName>
        <fullName evidence="3">SRPBCC family protein</fullName>
    </recommendedName>
</protein>
<evidence type="ECO:0000313" key="1">
    <source>
        <dbReference type="EMBL" id="MBB4141886.1"/>
    </source>
</evidence>
<proteinExistence type="predicted"/>
<sequence length="137" mass="15350">MPVLEAKAIHTSIERDWKRVYDFACKPENMARWASGLGSGLQNAGDHWLVDGGPLGEIKVRFSPQNEHGIVDHWVEMPSGMIVYNAFRIVQNGDGAEAIFLVTRLPGMSEEQFEQDSRHVETDLGNLKRIMEAEISA</sequence>
<keyword evidence="2" id="KW-1185">Reference proteome</keyword>
<dbReference type="Gene3D" id="3.30.530.20">
    <property type="match status" value="1"/>
</dbReference>
<evidence type="ECO:0008006" key="3">
    <source>
        <dbReference type="Google" id="ProtNLM"/>
    </source>
</evidence>
<dbReference type="SUPFAM" id="SSF55961">
    <property type="entry name" value="Bet v1-like"/>
    <property type="match status" value="1"/>
</dbReference>
<dbReference type="InterPro" id="IPR023393">
    <property type="entry name" value="START-like_dom_sf"/>
</dbReference>
<organism evidence="1 2">
    <name type="scientific">Rhizobium rhizoryzae</name>
    <dbReference type="NCBI Taxonomy" id="451876"/>
    <lineage>
        <taxon>Bacteria</taxon>
        <taxon>Pseudomonadati</taxon>
        <taxon>Pseudomonadota</taxon>
        <taxon>Alphaproteobacteria</taxon>
        <taxon>Hyphomicrobiales</taxon>
        <taxon>Rhizobiaceae</taxon>
        <taxon>Rhizobium/Agrobacterium group</taxon>
        <taxon>Rhizobium</taxon>
    </lineage>
</organism>
<accession>A0A7W6LCI1</accession>